<proteinExistence type="predicted"/>
<name>A0A0F2MFW7_SPOSC</name>
<protein>
    <submittedName>
        <fullName evidence="2">Uncharacterized protein</fullName>
    </submittedName>
</protein>
<reference evidence="2 3" key="1">
    <citation type="journal article" date="2014" name="BMC Genomics">
        <title>Comparative genomics of the major fungal agents of human and animal Sporotrichosis: Sporothrix schenckii and Sporothrix brasiliensis.</title>
        <authorList>
            <person name="Teixeira M.M."/>
            <person name="de Almeida L.G."/>
            <person name="Kubitschek-Barreira P."/>
            <person name="Alves F.L."/>
            <person name="Kioshima E.S."/>
            <person name="Abadio A.K."/>
            <person name="Fernandes L."/>
            <person name="Derengowski L.S."/>
            <person name="Ferreira K.S."/>
            <person name="Souza R.C."/>
            <person name="Ruiz J.C."/>
            <person name="de Andrade N.C."/>
            <person name="Paes H.C."/>
            <person name="Nicola A.M."/>
            <person name="Albuquerque P."/>
            <person name="Gerber A.L."/>
            <person name="Martins V.P."/>
            <person name="Peconick L.D."/>
            <person name="Neto A.V."/>
            <person name="Chaucanez C.B."/>
            <person name="Silva P.A."/>
            <person name="Cunha O.L."/>
            <person name="de Oliveira F.F."/>
            <person name="dos Santos T.C."/>
            <person name="Barros A.L."/>
            <person name="Soares M.A."/>
            <person name="de Oliveira L.M."/>
            <person name="Marini M.M."/>
            <person name="Villalobos-Duno H."/>
            <person name="Cunha M.M."/>
            <person name="de Hoog S."/>
            <person name="da Silveira J.F."/>
            <person name="Henrissat B."/>
            <person name="Nino-Vega G.A."/>
            <person name="Cisalpino P.S."/>
            <person name="Mora-Montes H.M."/>
            <person name="Almeida S.R."/>
            <person name="Stajich J.E."/>
            <person name="Lopes-Bezerra L.M."/>
            <person name="Vasconcelos A.T."/>
            <person name="Felipe M.S."/>
        </authorList>
    </citation>
    <scope>NUCLEOTIDE SEQUENCE [LARGE SCALE GENOMIC DNA]</scope>
    <source>
        <strain evidence="2 3">1099-18</strain>
    </source>
</reference>
<evidence type="ECO:0000256" key="1">
    <source>
        <dbReference type="SAM" id="MobiDB-lite"/>
    </source>
</evidence>
<sequence>MASCCRVPATRNTGVVIPIQVPAVADWWEHFPHTELADSPCTLNYGSRGNCGAFASVDLSPGKPPRQFTRHDLAAKQSNDQRQSKHILMDELGTARGGT</sequence>
<gene>
    <name evidence="2" type="ORF">SPSK_02068</name>
</gene>
<accession>A0A0F2MFW7</accession>
<reference evidence="2 3" key="2">
    <citation type="journal article" date="2015" name="Eukaryot. Cell">
        <title>Asexual propagation of a virulent clone complex in a human and feline outbreak of sporotrichosis.</title>
        <authorList>
            <person name="Teixeira Mde M."/>
            <person name="Rodrigues A.M."/>
            <person name="Tsui C.K."/>
            <person name="de Almeida L.G."/>
            <person name="Van Diepeningen A.D."/>
            <person name="van den Ende B.G."/>
            <person name="Fernandes G.F."/>
            <person name="Kano R."/>
            <person name="Hamelin R.C."/>
            <person name="Lopes-Bezerra L.M."/>
            <person name="Vasconcelos A.T."/>
            <person name="de Hoog S."/>
            <person name="de Camargo Z.P."/>
            <person name="Felipe M.S."/>
        </authorList>
    </citation>
    <scope>NUCLEOTIDE SEQUENCE [LARGE SCALE GENOMIC DNA]</scope>
    <source>
        <strain evidence="2 3">1099-18</strain>
    </source>
</reference>
<comment type="caution">
    <text evidence="2">The sequence shown here is derived from an EMBL/GenBank/DDBJ whole genome shotgun (WGS) entry which is preliminary data.</text>
</comment>
<dbReference type="Proteomes" id="UP000033710">
    <property type="component" value="Unassembled WGS sequence"/>
</dbReference>
<dbReference type="GeneID" id="27664240"/>
<dbReference type="RefSeq" id="XP_016589732.1">
    <property type="nucleotide sequence ID" value="XM_016728963.1"/>
</dbReference>
<evidence type="ECO:0000313" key="2">
    <source>
        <dbReference type="EMBL" id="KJR87056.1"/>
    </source>
</evidence>
<evidence type="ECO:0000313" key="3">
    <source>
        <dbReference type="Proteomes" id="UP000033710"/>
    </source>
</evidence>
<dbReference type="VEuPathDB" id="FungiDB:SPSK_02068"/>
<dbReference type="AlphaFoldDB" id="A0A0F2MFW7"/>
<feature type="region of interest" description="Disordered" evidence="1">
    <location>
        <begin position="76"/>
        <end position="99"/>
    </location>
</feature>
<dbReference type="EMBL" id="AXCR01000005">
    <property type="protein sequence ID" value="KJR87056.1"/>
    <property type="molecule type" value="Genomic_DNA"/>
</dbReference>
<organism evidence="2 3">
    <name type="scientific">Sporothrix schenckii 1099-18</name>
    <dbReference type="NCBI Taxonomy" id="1397361"/>
    <lineage>
        <taxon>Eukaryota</taxon>
        <taxon>Fungi</taxon>
        <taxon>Dikarya</taxon>
        <taxon>Ascomycota</taxon>
        <taxon>Pezizomycotina</taxon>
        <taxon>Sordariomycetes</taxon>
        <taxon>Sordariomycetidae</taxon>
        <taxon>Ophiostomatales</taxon>
        <taxon>Ophiostomataceae</taxon>
        <taxon>Sporothrix</taxon>
    </lineage>
</organism>
<dbReference type="KEGG" id="ssck:SPSK_02068"/>